<sequence>MSRRGWPPLVPQAIAGARGGGTEEMPRNCQGIMNDNTATPPSPNGGRLRLLAAVVLLVVLWCVVLPWAGTTAYLKPMIDRNERWGINPTALFYTDVEHMTYKDHLLRRPSEEAVPAKRPR</sequence>
<protein>
    <submittedName>
        <fullName evidence="2">Uncharacterized protein</fullName>
    </submittedName>
</protein>
<keyword evidence="1" id="KW-0812">Transmembrane</keyword>
<gene>
    <name evidence="2" type="ORF">Pla52o_40320</name>
</gene>
<keyword evidence="1" id="KW-1133">Transmembrane helix</keyword>
<dbReference type="EMBL" id="SJPT01000007">
    <property type="protein sequence ID" value="TWU21000.1"/>
    <property type="molecule type" value="Genomic_DNA"/>
</dbReference>
<dbReference type="AlphaFoldDB" id="A0A5C6C8U2"/>
<evidence type="ECO:0000313" key="2">
    <source>
        <dbReference type="EMBL" id="TWU21000.1"/>
    </source>
</evidence>
<evidence type="ECO:0000256" key="1">
    <source>
        <dbReference type="SAM" id="Phobius"/>
    </source>
</evidence>
<organism evidence="2 3">
    <name type="scientific">Novipirellula galeiformis</name>
    <dbReference type="NCBI Taxonomy" id="2528004"/>
    <lineage>
        <taxon>Bacteria</taxon>
        <taxon>Pseudomonadati</taxon>
        <taxon>Planctomycetota</taxon>
        <taxon>Planctomycetia</taxon>
        <taxon>Pirellulales</taxon>
        <taxon>Pirellulaceae</taxon>
        <taxon>Novipirellula</taxon>
    </lineage>
</organism>
<accession>A0A5C6C8U2</accession>
<keyword evidence="3" id="KW-1185">Reference proteome</keyword>
<reference evidence="2 3" key="1">
    <citation type="submission" date="2019-02" db="EMBL/GenBank/DDBJ databases">
        <title>Deep-cultivation of Planctomycetes and their phenomic and genomic characterization uncovers novel biology.</title>
        <authorList>
            <person name="Wiegand S."/>
            <person name="Jogler M."/>
            <person name="Boedeker C."/>
            <person name="Pinto D."/>
            <person name="Vollmers J."/>
            <person name="Rivas-Marin E."/>
            <person name="Kohn T."/>
            <person name="Peeters S.H."/>
            <person name="Heuer A."/>
            <person name="Rast P."/>
            <person name="Oberbeckmann S."/>
            <person name="Bunk B."/>
            <person name="Jeske O."/>
            <person name="Meyerdierks A."/>
            <person name="Storesund J.E."/>
            <person name="Kallscheuer N."/>
            <person name="Luecker S."/>
            <person name="Lage O.M."/>
            <person name="Pohl T."/>
            <person name="Merkel B.J."/>
            <person name="Hornburger P."/>
            <person name="Mueller R.-W."/>
            <person name="Bruemmer F."/>
            <person name="Labrenz M."/>
            <person name="Spormann A.M."/>
            <person name="Op Den Camp H."/>
            <person name="Overmann J."/>
            <person name="Amann R."/>
            <person name="Jetten M.S.M."/>
            <person name="Mascher T."/>
            <person name="Medema M.H."/>
            <person name="Devos D.P."/>
            <person name="Kaster A.-K."/>
            <person name="Ovreas L."/>
            <person name="Rohde M."/>
            <person name="Galperin M.Y."/>
            <person name="Jogler C."/>
        </authorList>
    </citation>
    <scope>NUCLEOTIDE SEQUENCE [LARGE SCALE GENOMIC DNA]</scope>
    <source>
        <strain evidence="2 3">Pla52o</strain>
    </source>
</reference>
<proteinExistence type="predicted"/>
<evidence type="ECO:0000313" key="3">
    <source>
        <dbReference type="Proteomes" id="UP000316304"/>
    </source>
</evidence>
<comment type="caution">
    <text evidence="2">The sequence shown here is derived from an EMBL/GenBank/DDBJ whole genome shotgun (WGS) entry which is preliminary data.</text>
</comment>
<feature type="transmembrane region" description="Helical" evidence="1">
    <location>
        <begin position="50"/>
        <end position="74"/>
    </location>
</feature>
<name>A0A5C6C8U2_9BACT</name>
<keyword evidence="1" id="KW-0472">Membrane</keyword>
<dbReference type="Proteomes" id="UP000316304">
    <property type="component" value="Unassembled WGS sequence"/>
</dbReference>